<dbReference type="InterPro" id="IPR005331">
    <property type="entry name" value="Sulfotransferase"/>
</dbReference>
<dbReference type="Pfam" id="PF03567">
    <property type="entry name" value="Sulfotransfer_2"/>
    <property type="match status" value="1"/>
</dbReference>
<evidence type="ECO:0000256" key="2">
    <source>
        <dbReference type="ARBA" id="ARBA00022679"/>
    </source>
</evidence>
<evidence type="ECO:0000313" key="9">
    <source>
        <dbReference type="Proteomes" id="UP001156691"/>
    </source>
</evidence>
<evidence type="ECO:0000256" key="4">
    <source>
        <dbReference type="ARBA" id="ARBA00022989"/>
    </source>
</evidence>
<dbReference type="SUPFAM" id="SSF52540">
    <property type="entry name" value="P-loop containing nucleoside triphosphate hydrolases"/>
    <property type="match status" value="1"/>
</dbReference>
<dbReference type="PANTHER" id="PTHR12137:SF54">
    <property type="entry name" value="CARBOHYDRATE SULFOTRANSFERASE"/>
    <property type="match status" value="1"/>
</dbReference>
<keyword evidence="7" id="KW-0325">Glycoprotein</keyword>
<keyword evidence="9" id="KW-1185">Reference proteome</keyword>
<evidence type="ECO:0000256" key="5">
    <source>
        <dbReference type="ARBA" id="ARBA00023034"/>
    </source>
</evidence>
<dbReference type="PANTHER" id="PTHR12137">
    <property type="entry name" value="CARBOHYDRATE SULFOTRANSFERASE"/>
    <property type="match status" value="1"/>
</dbReference>
<dbReference type="Proteomes" id="UP001156691">
    <property type="component" value="Unassembled WGS sequence"/>
</dbReference>
<evidence type="ECO:0000256" key="7">
    <source>
        <dbReference type="ARBA" id="ARBA00023180"/>
    </source>
</evidence>
<name>A0ABQ5W1Q8_9HYPH</name>
<evidence type="ECO:0000313" key="8">
    <source>
        <dbReference type="EMBL" id="GLQ53656.1"/>
    </source>
</evidence>
<proteinExistence type="predicted"/>
<keyword evidence="3" id="KW-0812">Transmembrane</keyword>
<sequence>MENLRHLRAIFYMRPTPNPKNHEWATSEQFKSYFKFAFIRNPWDRVYSAYLNLTRDPMHRSVLGIREQDSISLEDFVVRFSGNGMLAPQTYWLKSHNGRMEFDFIGRFERLAEDFRTVAREIGRPDIALPHATKANTRATYQDAYSRSAREYVADFYSKEISYFGYRFDGHRHTNAL</sequence>
<organism evidence="8 9">
    <name type="scientific">Devosia nitrariae</name>
    <dbReference type="NCBI Taxonomy" id="2071872"/>
    <lineage>
        <taxon>Bacteria</taxon>
        <taxon>Pseudomonadati</taxon>
        <taxon>Pseudomonadota</taxon>
        <taxon>Alphaproteobacteria</taxon>
        <taxon>Hyphomicrobiales</taxon>
        <taxon>Devosiaceae</taxon>
        <taxon>Devosia</taxon>
    </lineage>
</organism>
<keyword evidence="5" id="KW-0333">Golgi apparatus</keyword>
<dbReference type="EMBL" id="BSNS01000004">
    <property type="protein sequence ID" value="GLQ53656.1"/>
    <property type="molecule type" value="Genomic_DNA"/>
</dbReference>
<keyword evidence="4" id="KW-1133">Transmembrane helix</keyword>
<dbReference type="InterPro" id="IPR018011">
    <property type="entry name" value="Carb_sulfotrans_8-10"/>
</dbReference>
<evidence type="ECO:0000256" key="3">
    <source>
        <dbReference type="ARBA" id="ARBA00022692"/>
    </source>
</evidence>
<keyword evidence="6" id="KW-0472">Membrane</keyword>
<gene>
    <name evidence="8" type="ORF">GCM10010862_09150</name>
</gene>
<protein>
    <recommendedName>
        <fullName evidence="10">Sulfotransferase family protein</fullName>
    </recommendedName>
</protein>
<comment type="subcellular location">
    <subcellularLocation>
        <location evidence="1">Golgi apparatus membrane</location>
        <topology evidence="1">Single-pass type II membrane protein</topology>
    </subcellularLocation>
</comment>
<evidence type="ECO:0000256" key="1">
    <source>
        <dbReference type="ARBA" id="ARBA00004323"/>
    </source>
</evidence>
<comment type="caution">
    <text evidence="8">The sequence shown here is derived from an EMBL/GenBank/DDBJ whole genome shotgun (WGS) entry which is preliminary data.</text>
</comment>
<reference evidence="9" key="1">
    <citation type="journal article" date="2019" name="Int. J. Syst. Evol. Microbiol.">
        <title>The Global Catalogue of Microorganisms (GCM) 10K type strain sequencing project: providing services to taxonomists for standard genome sequencing and annotation.</title>
        <authorList>
            <consortium name="The Broad Institute Genomics Platform"/>
            <consortium name="The Broad Institute Genome Sequencing Center for Infectious Disease"/>
            <person name="Wu L."/>
            <person name="Ma J."/>
        </authorList>
    </citation>
    <scope>NUCLEOTIDE SEQUENCE [LARGE SCALE GENOMIC DNA]</scope>
    <source>
        <strain evidence="9">NBRC 112416</strain>
    </source>
</reference>
<evidence type="ECO:0000256" key="6">
    <source>
        <dbReference type="ARBA" id="ARBA00023136"/>
    </source>
</evidence>
<evidence type="ECO:0008006" key="10">
    <source>
        <dbReference type="Google" id="ProtNLM"/>
    </source>
</evidence>
<keyword evidence="2" id="KW-0808">Transferase</keyword>
<accession>A0ABQ5W1Q8</accession>
<dbReference type="InterPro" id="IPR027417">
    <property type="entry name" value="P-loop_NTPase"/>
</dbReference>